<sequence length="264" mass="28486">MDMDAVTEILNEAVRTEVLPRFQSLTADEVSEKNPGDLVTVADKRSEELITRLLRDIEDVPVVGEEATAADPGLVAALNEAPAAWLVDPVDGTSNFVAGSKRFAVMAAFVRGGETVASWIVQPLLGHTYVAEKGSGAFRDGKRLLREPASPDPARLRGDALTRFLSPDVKAHVEAAIPRFAEVGQATKCAGVDYPRLATGERDFILFHRILPWDHAPGSLLLTEAGGYVRRPDGTEYRPGDGGFGLLSAADETTWKTARELLLP</sequence>
<evidence type="ECO:0000313" key="2">
    <source>
        <dbReference type="EMBL" id="ADD41040.1"/>
    </source>
</evidence>
<dbReference type="PANTHER" id="PTHR20854:SF4">
    <property type="entry name" value="INOSITOL-1-MONOPHOSPHATASE-RELATED"/>
    <property type="match status" value="1"/>
</dbReference>
<name>D3PU94_STANL</name>
<gene>
    <name evidence="2" type="ordered locus">Snas_1331</name>
</gene>
<dbReference type="Pfam" id="PF00459">
    <property type="entry name" value="Inositol_P"/>
    <property type="match status" value="1"/>
</dbReference>
<organism evidence="2 3">
    <name type="scientific">Stackebrandtia nassauensis (strain DSM 44728 / CIP 108903 / NRRL B-16338 / NBRC 102104 / LLR-40K-21)</name>
    <dbReference type="NCBI Taxonomy" id="446470"/>
    <lineage>
        <taxon>Bacteria</taxon>
        <taxon>Bacillati</taxon>
        <taxon>Actinomycetota</taxon>
        <taxon>Actinomycetes</taxon>
        <taxon>Glycomycetales</taxon>
        <taxon>Glycomycetaceae</taxon>
        <taxon>Stackebrandtia</taxon>
    </lineage>
</organism>
<dbReference type="Gene3D" id="3.40.190.80">
    <property type="match status" value="1"/>
</dbReference>
<feature type="binding site" evidence="1">
    <location>
        <position position="88"/>
    </location>
    <ligand>
        <name>Mg(2+)</name>
        <dbReference type="ChEBI" id="CHEBI:18420"/>
        <label>1</label>
        <note>catalytic</note>
    </ligand>
</feature>
<feature type="binding site" evidence="1">
    <location>
        <position position="214"/>
    </location>
    <ligand>
        <name>Mg(2+)</name>
        <dbReference type="ChEBI" id="CHEBI:18420"/>
        <label>1</label>
        <note>catalytic</note>
    </ligand>
</feature>
<dbReference type="GO" id="GO:0006020">
    <property type="term" value="P:inositol metabolic process"/>
    <property type="evidence" value="ECO:0007669"/>
    <property type="project" value="TreeGrafter"/>
</dbReference>
<keyword evidence="1" id="KW-0479">Metal-binding</keyword>
<feature type="binding site" evidence="1">
    <location>
        <position position="91"/>
    </location>
    <ligand>
        <name>Mg(2+)</name>
        <dbReference type="ChEBI" id="CHEBI:18420"/>
        <label>1</label>
        <note>catalytic</note>
    </ligand>
</feature>
<dbReference type="GO" id="GO:0008934">
    <property type="term" value="F:inositol monophosphate 1-phosphatase activity"/>
    <property type="evidence" value="ECO:0007669"/>
    <property type="project" value="TreeGrafter"/>
</dbReference>
<dbReference type="Gene3D" id="3.30.540.10">
    <property type="entry name" value="Fructose-1,6-Bisphosphatase, subunit A, domain 1"/>
    <property type="match status" value="1"/>
</dbReference>
<proteinExistence type="predicted"/>
<dbReference type="OrthoDB" id="9772456at2"/>
<protein>
    <submittedName>
        <fullName evidence="2">Inositol monophosphatase</fullName>
    </submittedName>
</protein>
<dbReference type="PRINTS" id="PR00377">
    <property type="entry name" value="IMPHPHTASES"/>
</dbReference>
<dbReference type="EMBL" id="CP001778">
    <property type="protein sequence ID" value="ADD41040.1"/>
    <property type="molecule type" value="Genomic_DNA"/>
</dbReference>
<dbReference type="SUPFAM" id="SSF56655">
    <property type="entry name" value="Carbohydrate phosphatase"/>
    <property type="match status" value="1"/>
</dbReference>
<dbReference type="Proteomes" id="UP000000844">
    <property type="component" value="Chromosome"/>
</dbReference>
<dbReference type="KEGG" id="sna:Snas_1331"/>
<dbReference type="AlphaFoldDB" id="D3PU94"/>
<reference evidence="2 3" key="1">
    <citation type="journal article" date="2009" name="Stand. Genomic Sci.">
        <title>Complete genome sequence of Stackebrandtia nassauensis type strain (LLR-40K-21).</title>
        <authorList>
            <person name="Munk C."/>
            <person name="Lapidus A."/>
            <person name="Copeland A."/>
            <person name="Jando M."/>
            <person name="Mayilraj S."/>
            <person name="Glavina Del Rio T."/>
            <person name="Nolan M."/>
            <person name="Chen F."/>
            <person name="Lucas S."/>
            <person name="Tice H."/>
            <person name="Cheng J.F."/>
            <person name="Han C."/>
            <person name="Detter J.C."/>
            <person name="Bruce D."/>
            <person name="Goodwin L."/>
            <person name="Chain P."/>
            <person name="Pitluck S."/>
            <person name="Goker M."/>
            <person name="Ovchinikova G."/>
            <person name="Pati A."/>
            <person name="Ivanova N."/>
            <person name="Mavromatis K."/>
            <person name="Chen A."/>
            <person name="Palaniappan K."/>
            <person name="Land M."/>
            <person name="Hauser L."/>
            <person name="Chang Y.J."/>
            <person name="Jeffries C.D."/>
            <person name="Bristow J."/>
            <person name="Eisen J.A."/>
            <person name="Markowitz V."/>
            <person name="Hugenholtz P."/>
            <person name="Kyrpides N.C."/>
            <person name="Klenk H.P."/>
        </authorList>
    </citation>
    <scope>NUCLEOTIDE SEQUENCE [LARGE SCALE GENOMIC DNA]</scope>
    <source>
        <strain evidence="3">DSM 44728 / CIP 108903 / NRRL B-16338 / NBRC 102104 / LLR-40K-21</strain>
    </source>
</reference>
<evidence type="ECO:0000313" key="3">
    <source>
        <dbReference type="Proteomes" id="UP000000844"/>
    </source>
</evidence>
<dbReference type="GO" id="GO:0046872">
    <property type="term" value="F:metal ion binding"/>
    <property type="evidence" value="ECO:0007669"/>
    <property type="project" value="UniProtKB-KW"/>
</dbReference>
<dbReference type="STRING" id="446470.Snas_1331"/>
<dbReference type="GO" id="GO:0007165">
    <property type="term" value="P:signal transduction"/>
    <property type="evidence" value="ECO:0007669"/>
    <property type="project" value="TreeGrafter"/>
</dbReference>
<dbReference type="PANTHER" id="PTHR20854">
    <property type="entry name" value="INOSITOL MONOPHOSPHATASE"/>
    <property type="match status" value="1"/>
</dbReference>
<evidence type="ECO:0000256" key="1">
    <source>
        <dbReference type="PIRSR" id="PIRSR600760-2"/>
    </source>
</evidence>
<dbReference type="HOGENOM" id="CLU_044118_6_0_11"/>
<keyword evidence="3" id="KW-1185">Reference proteome</keyword>
<keyword evidence="1" id="KW-0460">Magnesium</keyword>
<dbReference type="eggNOG" id="COG0483">
    <property type="taxonomic scope" value="Bacteria"/>
</dbReference>
<dbReference type="RefSeq" id="WP_013016611.1">
    <property type="nucleotide sequence ID" value="NC_013947.1"/>
</dbReference>
<accession>D3PU94</accession>
<comment type="cofactor">
    <cofactor evidence="1">
        <name>Mg(2+)</name>
        <dbReference type="ChEBI" id="CHEBI:18420"/>
    </cofactor>
</comment>
<feature type="binding site" evidence="1">
    <location>
        <position position="65"/>
    </location>
    <ligand>
        <name>Mg(2+)</name>
        <dbReference type="ChEBI" id="CHEBI:18420"/>
        <label>1</label>
        <note>catalytic</note>
    </ligand>
</feature>
<dbReference type="InterPro" id="IPR000760">
    <property type="entry name" value="Inositol_monophosphatase-like"/>
</dbReference>